<evidence type="ECO:0000256" key="3">
    <source>
        <dbReference type="ARBA" id="ARBA00022692"/>
    </source>
</evidence>
<proteinExistence type="predicted"/>
<dbReference type="SUPFAM" id="SSF48317">
    <property type="entry name" value="Acid phosphatase/Vanadium-dependent haloperoxidase"/>
    <property type="match status" value="1"/>
</dbReference>
<dbReference type="Proteomes" id="UP000178797">
    <property type="component" value="Unassembled WGS sequence"/>
</dbReference>
<dbReference type="GO" id="GO:0005886">
    <property type="term" value="C:plasma membrane"/>
    <property type="evidence" value="ECO:0007669"/>
    <property type="project" value="UniProtKB-SubCell"/>
</dbReference>
<keyword evidence="3 7" id="KW-0812">Transmembrane</keyword>
<evidence type="ECO:0000313" key="9">
    <source>
        <dbReference type="EMBL" id="OGL44767.1"/>
    </source>
</evidence>
<dbReference type="AlphaFoldDB" id="A0A1F7RV45"/>
<name>A0A1F7RV45_9BACT</name>
<dbReference type="EMBL" id="MGDE01000165">
    <property type="protein sequence ID" value="OGL44767.1"/>
    <property type="molecule type" value="Genomic_DNA"/>
</dbReference>
<feature type="domain" description="Phosphatidic acid phosphatase type 2/haloperoxidase" evidence="8">
    <location>
        <begin position="59"/>
        <end position="167"/>
    </location>
</feature>
<evidence type="ECO:0000259" key="8">
    <source>
        <dbReference type="SMART" id="SM00014"/>
    </source>
</evidence>
<dbReference type="InterPro" id="IPR036938">
    <property type="entry name" value="PAP2/HPO_sf"/>
</dbReference>
<comment type="caution">
    <text evidence="9">The sequence shown here is derived from an EMBL/GenBank/DDBJ whole genome shotgun (WGS) entry which is preliminary data.</text>
</comment>
<evidence type="ECO:0000256" key="5">
    <source>
        <dbReference type="ARBA" id="ARBA00022989"/>
    </source>
</evidence>
<comment type="subcellular location">
    <subcellularLocation>
        <location evidence="1">Cell membrane</location>
        <topology evidence="1">Multi-pass membrane protein</topology>
    </subcellularLocation>
</comment>
<keyword evidence="5 7" id="KW-1133">Transmembrane helix</keyword>
<accession>A0A1F7RV45</accession>
<feature type="transmembrane region" description="Helical" evidence="7">
    <location>
        <begin position="97"/>
        <end position="121"/>
    </location>
</feature>
<dbReference type="SMART" id="SM00014">
    <property type="entry name" value="acidPPc"/>
    <property type="match status" value="1"/>
</dbReference>
<sequence length="174" mass="19654">MELLKSIDIAIFYFINSTISNPLLDILMPVITDLGLWPYLAILTALFCIHLKRKGIYPFFLTQVSIFSSRWACRFFKEFFGRQRPMAVLENVRVLGMKFYTLSFPSGHTTVAFAFATILAFKIPKIRIPVFVIAVLIGFSRVYIGAHFPSDVVAGMVLGCGVSGIILFIEKKIF</sequence>
<dbReference type="GO" id="GO:0016787">
    <property type="term" value="F:hydrolase activity"/>
    <property type="evidence" value="ECO:0007669"/>
    <property type="project" value="UniProtKB-KW"/>
</dbReference>
<keyword evidence="2" id="KW-1003">Cell membrane</keyword>
<keyword evidence="6 7" id="KW-0472">Membrane</keyword>
<evidence type="ECO:0000256" key="1">
    <source>
        <dbReference type="ARBA" id="ARBA00004651"/>
    </source>
</evidence>
<gene>
    <name evidence="9" type="ORF">A2W05_07195</name>
</gene>
<dbReference type="InterPro" id="IPR000326">
    <property type="entry name" value="PAP2/HPO"/>
</dbReference>
<evidence type="ECO:0000256" key="6">
    <source>
        <dbReference type="ARBA" id="ARBA00023136"/>
    </source>
</evidence>
<evidence type="ECO:0000256" key="2">
    <source>
        <dbReference type="ARBA" id="ARBA00022475"/>
    </source>
</evidence>
<evidence type="ECO:0000256" key="4">
    <source>
        <dbReference type="ARBA" id="ARBA00022801"/>
    </source>
</evidence>
<feature type="transmembrane region" description="Helical" evidence="7">
    <location>
        <begin position="56"/>
        <end position="77"/>
    </location>
</feature>
<dbReference type="PANTHER" id="PTHR14969">
    <property type="entry name" value="SPHINGOSINE-1-PHOSPHATE PHOSPHOHYDROLASE"/>
    <property type="match status" value="1"/>
</dbReference>
<feature type="transmembrane region" description="Helical" evidence="7">
    <location>
        <begin position="26"/>
        <end position="49"/>
    </location>
</feature>
<organism evidence="9 10">
    <name type="scientific">Candidatus Schekmanbacteria bacterium RBG_16_38_10</name>
    <dbReference type="NCBI Taxonomy" id="1817879"/>
    <lineage>
        <taxon>Bacteria</taxon>
        <taxon>Candidatus Schekmaniibacteriota</taxon>
    </lineage>
</organism>
<dbReference type="Gene3D" id="1.20.144.10">
    <property type="entry name" value="Phosphatidic acid phosphatase type 2/haloperoxidase"/>
    <property type="match status" value="1"/>
</dbReference>
<evidence type="ECO:0000313" key="10">
    <source>
        <dbReference type="Proteomes" id="UP000178797"/>
    </source>
</evidence>
<dbReference type="Pfam" id="PF01569">
    <property type="entry name" value="PAP2"/>
    <property type="match status" value="1"/>
</dbReference>
<evidence type="ECO:0000256" key="7">
    <source>
        <dbReference type="SAM" id="Phobius"/>
    </source>
</evidence>
<keyword evidence="4" id="KW-0378">Hydrolase</keyword>
<feature type="transmembrane region" description="Helical" evidence="7">
    <location>
        <begin position="152"/>
        <end position="169"/>
    </location>
</feature>
<protein>
    <recommendedName>
        <fullName evidence="8">Phosphatidic acid phosphatase type 2/haloperoxidase domain-containing protein</fullName>
    </recommendedName>
</protein>
<reference evidence="9 10" key="1">
    <citation type="journal article" date="2016" name="Nat. Commun.">
        <title>Thousands of microbial genomes shed light on interconnected biogeochemical processes in an aquifer system.</title>
        <authorList>
            <person name="Anantharaman K."/>
            <person name="Brown C.T."/>
            <person name="Hug L.A."/>
            <person name="Sharon I."/>
            <person name="Castelle C.J."/>
            <person name="Probst A.J."/>
            <person name="Thomas B.C."/>
            <person name="Singh A."/>
            <person name="Wilkins M.J."/>
            <person name="Karaoz U."/>
            <person name="Brodie E.L."/>
            <person name="Williams K.H."/>
            <person name="Hubbard S.S."/>
            <person name="Banfield J.F."/>
        </authorList>
    </citation>
    <scope>NUCLEOTIDE SEQUENCE [LARGE SCALE GENOMIC DNA]</scope>
</reference>
<dbReference type="PANTHER" id="PTHR14969:SF62">
    <property type="entry name" value="DECAPRENYLPHOSPHORYL-5-PHOSPHORIBOSE PHOSPHATASE RV3807C-RELATED"/>
    <property type="match status" value="1"/>
</dbReference>
<feature type="transmembrane region" description="Helical" evidence="7">
    <location>
        <begin position="128"/>
        <end position="146"/>
    </location>
</feature>